<dbReference type="GO" id="GO:0016020">
    <property type="term" value="C:membrane"/>
    <property type="evidence" value="ECO:0007669"/>
    <property type="project" value="UniProtKB-SubCell"/>
</dbReference>
<keyword evidence="4 5" id="KW-0472">Membrane</keyword>
<comment type="subcellular location">
    <subcellularLocation>
        <location evidence="1">Membrane</location>
        <topology evidence="1">Multi-pass membrane protein</topology>
    </subcellularLocation>
</comment>
<name>A0A315YQY6_RUMFL</name>
<dbReference type="NCBIfam" id="TIGR01593">
    <property type="entry name" value="holin_tox_secr"/>
    <property type="match status" value="1"/>
</dbReference>
<dbReference type="RefSeq" id="WP_109725474.1">
    <property type="nucleotide sequence ID" value="NZ_QGDI01000002.1"/>
</dbReference>
<organism evidence="6 7">
    <name type="scientific">Ruminococcus flavefaciens</name>
    <dbReference type="NCBI Taxonomy" id="1265"/>
    <lineage>
        <taxon>Bacteria</taxon>
        <taxon>Bacillati</taxon>
        <taxon>Bacillota</taxon>
        <taxon>Clostridia</taxon>
        <taxon>Eubacteriales</taxon>
        <taxon>Oscillospiraceae</taxon>
        <taxon>Ruminococcus</taxon>
    </lineage>
</organism>
<evidence type="ECO:0000256" key="4">
    <source>
        <dbReference type="ARBA" id="ARBA00023136"/>
    </source>
</evidence>
<keyword evidence="3 5" id="KW-1133">Transmembrane helix</keyword>
<protein>
    <submittedName>
        <fullName evidence="6">Toxin secretion/phage lysis holin</fullName>
    </submittedName>
</protein>
<evidence type="ECO:0000256" key="3">
    <source>
        <dbReference type="ARBA" id="ARBA00022989"/>
    </source>
</evidence>
<proteinExistence type="predicted"/>
<dbReference type="InterPro" id="IPR006480">
    <property type="entry name" value="Phage_holin_4_1"/>
</dbReference>
<evidence type="ECO:0000313" key="7">
    <source>
        <dbReference type="Proteomes" id="UP000245720"/>
    </source>
</evidence>
<dbReference type="Pfam" id="PF05105">
    <property type="entry name" value="Phage_holin_4_1"/>
    <property type="match status" value="1"/>
</dbReference>
<dbReference type="AlphaFoldDB" id="A0A315YQY6"/>
<gene>
    <name evidence="6" type="ORF">IE37_00583</name>
</gene>
<reference evidence="6 7" key="1">
    <citation type="submission" date="2018-05" db="EMBL/GenBank/DDBJ databases">
        <title>The Hungate 1000. A catalogue of reference genomes from the rumen microbiome.</title>
        <authorList>
            <person name="Kelly W."/>
        </authorList>
    </citation>
    <scope>NUCLEOTIDE SEQUENCE [LARGE SCALE GENOMIC DNA]</scope>
    <source>
        <strain evidence="6 7">SAb67</strain>
    </source>
</reference>
<dbReference type="Proteomes" id="UP000245720">
    <property type="component" value="Unassembled WGS sequence"/>
</dbReference>
<evidence type="ECO:0000256" key="1">
    <source>
        <dbReference type="ARBA" id="ARBA00004141"/>
    </source>
</evidence>
<evidence type="ECO:0000256" key="5">
    <source>
        <dbReference type="SAM" id="Phobius"/>
    </source>
</evidence>
<accession>A0A315YQY6</accession>
<sequence length="140" mass="15045">MAKFIQVVSAVAAGIAGFIWGDFNGLFYALIAFMVFDYITGVLVAISKKKLSSAVGFKGIAKKVFILILVAVGHILGVYVFGSGDVCRDTVIGFYLANEGISILENAAELGLPLPKKLKAILAQLRSKNDDDDDNKEDKE</sequence>
<feature type="transmembrane region" description="Helical" evidence="5">
    <location>
        <begin position="26"/>
        <end position="44"/>
    </location>
</feature>
<comment type="caution">
    <text evidence="6">The sequence shown here is derived from an EMBL/GenBank/DDBJ whole genome shotgun (WGS) entry which is preliminary data.</text>
</comment>
<evidence type="ECO:0000313" key="6">
    <source>
        <dbReference type="EMBL" id="PWJ14598.1"/>
    </source>
</evidence>
<keyword evidence="2 5" id="KW-0812">Transmembrane</keyword>
<dbReference type="EMBL" id="QGDI01000002">
    <property type="protein sequence ID" value="PWJ14598.1"/>
    <property type="molecule type" value="Genomic_DNA"/>
</dbReference>
<evidence type="ECO:0000256" key="2">
    <source>
        <dbReference type="ARBA" id="ARBA00022692"/>
    </source>
</evidence>
<feature type="transmembrane region" description="Helical" evidence="5">
    <location>
        <begin position="64"/>
        <end position="82"/>
    </location>
</feature>
<dbReference type="OrthoDB" id="88184at2"/>